<keyword evidence="2" id="KW-1133">Transmembrane helix</keyword>
<dbReference type="Proteomes" id="UP000664414">
    <property type="component" value="Unassembled WGS sequence"/>
</dbReference>
<dbReference type="AlphaFoldDB" id="A0A8J7PWF7"/>
<accession>A0A8J7PWF7</accession>
<name>A0A8J7PWF7_9PROT</name>
<feature type="transmembrane region" description="Helical" evidence="2">
    <location>
        <begin position="61"/>
        <end position="80"/>
    </location>
</feature>
<reference evidence="3" key="1">
    <citation type="submission" date="2021-02" db="EMBL/GenBank/DDBJ databases">
        <title>Thiocyanate and organic carbon inputs drive convergent selection for specific autotrophic Afipia and Thiobacillus strains within complex microbiomes.</title>
        <authorList>
            <person name="Huddy R.J."/>
            <person name="Sachdeva R."/>
            <person name="Kadzinga F."/>
            <person name="Kantor R.S."/>
            <person name="Harrison S.T.L."/>
            <person name="Banfield J.F."/>
        </authorList>
    </citation>
    <scope>NUCLEOTIDE SEQUENCE</scope>
    <source>
        <strain evidence="3">SCN18_10_11_15_R4_P_38_20</strain>
    </source>
</reference>
<keyword evidence="2" id="KW-0812">Transmembrane</keyword>
<feature type="region of interest" description="Disordered" evidence="1">
    <location>
        <begin position="106"/>
        <end position="135"/>
    </location>
</feature>
<dbReference type="EMBL" id="JAFKGL010000010">
    <property type="protein sequence ID" value="MBN9412453.1"/>
    <property type="molecule type" value="Genomic_DNA"/>
</dbReference>
<protein>
    <submittedName>
        <fullName evidence="3">Uncharacterized protein</fullName>
    </submittedName>
</protein>
<gene>
    <name evidence="3" type="ORF">J0H12_00805</name>
</gene>
<evidence type="ECO:0000313" key="3">
    <source>
        <dbReference type="EMBL" id="MBN9412453.1"/>
    </source>
</evidence>
<evidence type="ECO:0000313" key="4">
    <source>
        <dbReference type="Proteomes" id="UP000664414"/>
    </source>
</evidence>
<comment type="caution">
    <text evidence="3">The sequence shown here is derived from an EMBL/GenBank/DDBJ whole genome shotgun (WGS) entry which is preliminary data.</text>
</comment>
<proteinExistence type="predicted"/>
<evidence type="ECO:0000256" key="2">
    <source>
        <dbReference type="SAM" id="Phobius"/>
    </source>
</evidence>
<organism evidence="3 4">
    <name type="scientific">Candidatus Paracaedimonas acanthamoebae</name>
    <dbReference type="NCBI Taxonomy" id="244581"/>
    <lineage>
        <taxon>Bacteria</taxon>
        <taxon>Pseudomonadati</taxon>
        <taxon>Pseudomonadota</taxon>
        <taxon>Alphaproteobacteria</taxon>
        <taxon>Holosporales</taxon>
        <taxon>Caedimonadaceae</taxon>
        <taxon>Candidatus Paracaedimonas</taxon>
    </lineage>
</organism>
<evidence type="ECO:0000256" key="1">
    <source>
        <dbReference type="SAM" id="MobiDB-lite"/>
    </source>
</evidence>
<keyword evidence="2" id="KW-0472">Membrane</keyword>
<sequence>MIRKVSIQKDQIEMINKPIKKKNNEEERVSIGGIRNFHHQRLSHRIDRFQKWGTRHKRNNLLINIGILGKTEVLVGIFLWEKQETKVNLNTRDLLEREERKIKKLSRRPTCSMLPKESQKRKKKASLKLVRQEGV</sequence>